<dbReference type="EMBL" id="SNRW01031952">
    <property type="protein sequence ID" value="KAA6357070.1"/>
    <property type="molecule type" value="Genomic_DNA"/>
</dbReference>
<dbReference type="Proteomes" id="UP000324800">
    <property type="component" value="Unassembled WGS sequence"/>
</dbReference>
<feature type="non-terminal residue" evidence="1">
    <location>
        <position position="1"/>
    </location>
</feature>
<evidence type="ECO:0000313" key="2">
    <source>
        <dbReference type="Proteomes" id="UP000324800"/>
    </source>
</evidence>
<accession>A0A5J4TH75</accession>
<dbReference type="AlphaFoldDB" id="A0A5J4TH75"/>
<organism evidence="1 2">
    <name type="scientific">Streblomastix strix</name>
    <dbReference type="NCBI Taxonomy" id="222440"/>
    <lineage>
        <taxon>Eukaryota</taxon>
        <taxon>Metamonada</taxon>
        <taxon>Preaxostyla</taxon>
        <taxon>Oxymonadida</taxon>
        <taxon>Streblomastigidae</taxon>
        <taxon>Streblomastix</taxon>
    </lineage>
</organism>
<gene>
    <name evidence="1" type="ORF">EZS28_047403</name>
</gene>
<reference evidence="1 2" key="1">
    <citation type="submission" date="2019-03" db="EMBL/GenBank/DDBJ databases">
        <title>Single cell metagenomics reveals metabolic interactions within the superorganism composed of flagellate Streblomastix strix and complex community of Bacteroidetes bacteria on its surface.</title>
        <authorList>
            <person name="Treitli S.C."/>
            <person name="Kolisko M."/>
            <person name="Husnik F."/>
            <person name="Keeling P."/>
            <person name="Hampl V."/>
        </authorList>
    </citation>
    <scope>NUCLEOTIDE SEQUENCE [LARGE SCALE GENOMIC DNA]</scope>
    <source>
        <strain evidence="1">ST1C</strain>
    </source>
</reference>
<protein>
    <submittedName>
        <fullName evidence="1">Uncharacterized protein</fullName>
    </submittedName>
</protein>
<comment type="caution">
    <text evidence="1">The sequence shown here is derived from an EMBL/GenBank/DDBJ whole genome shotgun (WGS) entry which is preliminary data.</text>
</comment>
<evidence type="ECO:0000313" key="1">
    <source>
        <dbReference type="EMBL" id="KAA6357070.1"/>
    </source>
</evidence>
<sequence length="33" mass="4077">EKGDLFIDLAQDWNIECHSKHYKDYRPKRLPPY</sequence>
<name>A0A5J4TH75_9EUKA</name>
<proteinExistence type="predicted"/>